<name>A0AA40B3A8_9PEZI</name>
<dbReference type="EMBL" id="JAUIRO010000002">
    <property type="protein sequence ID" value="KAK0726881.1"/>
    <property type="molecule type" value="Genomic_DNA"/>
</dbReference>
<dbReference type="PANTHER" id="PTHR28256:SF1">
    <property type="entry name" value="RIBONUCLEASES P_MRP PROTEIN SUBUNIT POP7"/>
    <property type="match status" value="1"/>
</dbReference>
<dbReference type="GO" id="GO:0000172">
    <property type="term" value="C:ribonuclease MRP complex"/>
    <property type="evidence" value="ECO:0007669"/>
    <property type="project" value="InterPro"/>
</dbReference>
<organism evidence="4 5">
    <name type="scientific">Lasiosphaeria miniovina</name>
    <dbReference type="NCBI Taxonomy" id="1954250"/>
    <lineage>
        <taxon>Eukaryota</taxon>
        <taxon>Fungi</taxon>
        <taxon>Dikarya</taxon>
        <taxon>Ascomycota</taxon>
        <taxon>Pezizomycotina</taxon>
        <taxon>Sordariomycetes</taxon>
        <taxon>Sordariomycetidae</taxon>
        <taxon>Sordariales</taxon>
        <taxon>Lasiosphaeriaceae</taxon>
        <taxon>Lasiosphaeria</taxon>
    </lineage>
</organism>
<comment type="subcellular location">
    <subcellularLocation>
        <location evidence="1">Nucleus</location>
    </subcellularLocation>
</comment>
<dbReference type="GO" id="GO:0006364">
    <property type="term" value="P:rRNA processing"/>
    <property type="evidence" value="ECO:0007669"/>
    <property type="project" value="TreeGrafter"/>
</dbReference>
<proteinExistence type="predicted"/>
<evidence type="ECO:0000313" key="5">
    <source>
        <dbReference type="Proteomes" id="UP001172101"/>
    </source>
</evidence>
<dbReference type="InterPro" id="IPR020241">
    <property type="entry name" value="RNase_P/MRP_Pop7_fungi"/>
</dbReference>
<dbReference type="AlphaFoldDB" id="A0AA40B3A8"/>
<reference evidence="4" key="1">
    <citation type="submission" date="2023-06" db="EMBL/GenBank/DDBJ databases">
        <title>Genome-scale phylogeny and comparative genomics of the fungal order Sordariales.</title>
        <authorList>
            <consortium name="Lawrence Berkeley National Laboratory"/>
            <person name="Hensen N."/>
            <person name="Bonometti L."/>
            <person name="Westerberg I."/>
            <person name="Brannstrom I.O."/>
            <person name="Guillou S."/>
            <person name="Cros-Aarteil S."/>
            <person name="Calhoun S."/>
            <person name="Haridas S."/>
            <person name="Kuo A."/>
            <person name="Mondo S."/>
            <person name="Pangilinan J."/>
            <person name="Riley R."/>
            <person name="LaButti K."/>
            <person name="Andreopoulos B."/>
            <person name="Lipzen A."/>
            <person name="Chen C."/>
            <person name="Yanf M."/>
            <person name="Daum C."/>
            <person name="Ng V."/>
            <person name="Clum A."/>
            <person name="Steindorff A."/>
            <person name="Ohm R."/>
            <person name="Martin F."/>
            <person name="Silar P."/>
            <person name="Natvig D."/>
            <person name="Lalanne C."/>
            <person name="Gautier V."/>
            <person name="Ament-velasquez S.L."/>
            <person name="Kruys A."/>
            <person name="Hutchinson M.I."/>
            <person name="Powell A.J."/>
            <person name="Barry K."/>
            <person name="Miller A.N."/>
            <person name="Grigoriev I.V."/>
            <person name="Debuchy R."/>
            <person name="Gladieux P."/>
            <person name="Thoren M.H."/>
            <person name="Johannesson H."/>
        </authorList>
    </citation>
    <scope>NUCLEOTIDE SEQUENCE</scope>
    <source>
        <strain evidence="4">SMH2392-1A</strain>
    </source>
</reference>
<keyword evidence="5" id="KW-1185">Reference proteome</keyword>
<dbReference type="GO" id="GO:0003723">
    <property type="term" value="F:RNA binding"/>
    <property type="evidence" value="ECO:0007669"/>
    <property type="project" value="TreeGrafter"/>
</dbReference>
<dbReference type="GO" id="GO:0000294">
    <property type="term" value="P:nuclear-transcribed mRNA catabolic process, RNase MRP-dependent"/>
    <property type="evidence" value="ECO:0007669"/>
    <property type="project" value="TreeGrafter"/>
</dbReference>
<protein>
    <submittedName>
        <fullName evidence="4">Rpp20 subunit of nuclear RNase MRP and P-domain-containing protein</fullName>
    </submittedName>
</protein>
<dbReference type="GO" id="GO:0034965">
    <property type="term" value="P:intronic box C/D snoRNA processing"/>
    <property type="evidence" value="ECO:0007669"/>
    <property type="project" value="TreeGrafter"/>
</dbReference>
<evidence type="ECO:0000256" key="2">
    <source>
        <dbReference type="ARBA" id="ARBA00022694"/>
    </source>
</evidence>
<evidence type="ECO:0000313" key="4">
    <source>
        <dbReference type="EMBL" id="KAK0726881.1"/>
    </source>
</evidence>
<keyword evidence="3" id="KW-0539">Nucleus</keyword>
<dbReference type="GO" id="GO:0004526">
    <property type="term" value="F:ribonuclease P activity"/>
    <property type="evidence" value="ECO:0007669"/>
    <property type="project" value="TreeGrafter"/>
</dbReference>
<evidence type="ECO:0000256" key="3">
    <source>
        <dbReference type="ARBA" id="ARBA00023242"/>
    </source>
</evidence>
<accession>A0AA40B3A8</accession>
<dbReference type="InterPro" id="IPR014612">
    <property type="entry name" value="Pop7/Rpp20"/>
</dbReference>
<comment type="caution">
    <text evidence="4">The sequence shown here is derived from an EMBL/GenBank/DDBJ whole genome shotgun (WGS) entry which is preliminary data.</text>
</comment>
<dbReference type="RefSeq" id="XP_060299737.1">
    <property type="nucleotide sequence ID" value="XM_060447403.1"/>
</dbReference>
<dbReference type="PANTHER" id="PTHR28256">
    <property type="entry name" value="RIBONUCLEASES P/MRP PROTEIN SUBUNIT POP7"/>
    <property type="match status" value="1"/>
</dbReference>
<sequence>MDTGEETTLSNRPNTKLLPIPKGFRIQKRPLPRQSLSHPVSRDGVPDADGYMPGPRASHTVVINVAAKTPFMSLVKRVRKALENGPEKTKGLSLAARMAALQAVQRNDSNSARANGGSASSTGILTDSLDDVVMVATGRAIQKAVEVGAFFTREKELLVVPRTRSLAVIDDIVLDDDALSGGEADQEDKVRVRNTSALEIGVRWRLS</sequence>
<evidence type="ECO:0000256" key="1">
    <source>
        <dbReference type="ARBA" id="ARBA00004123"/>
    </source>
</evidence>
<dbReference type="GO" id="GO:0001682">
    <property type="term" value="P:tRNA 5'-leader removal"/>
    <property type="evidence" value="ECO:0007669"/>
    <property type="project" value="InterPro"/>
</dbReference>
<dbReference type="Pfam" id="PF12328">
    <property type="entry name" value="Rpp20"/>
    <property type="match status" value="1"/>
</dbReference>
<dbReference type="GO" id="GO:0005655">
    <property type="term" value="C:nucleolar ribonuclease P complex"/>
    <property type="evidence" value="ECO:0007669"/>
    <property type="project" value="InterPro"/>
</dbReference>
<dbReference type="InterPro" id="IPR036882">
    <property type="entry name" value="Alba-like_dom_sf"/>
</dbReference>
<gene>
    <name evidence="4" type="ORF">B0T26DRAFT_820803</name>
</gene>
<dbReference type="Gene3D" id="3.30.110.20">
    <property type="entry name" value="Alba-like domain"/>
    <property type="match status" value="1"/>
</dbReference>
<dbReference type="GeneID" id="85330673"/>
<keyword evidence="2" id="KW-0819">tRNA processing</keyword>
<dbReference type="Proteomes" id="UP001172101">
    <property type="component" value="Unassembled WGS sequence"/>
</dbReference>
<dbReference type="GO" id="GO:0000171">
    <property type="term" value="F:ribonuclease MRP activity"/>
    <property type="evidence" value="ECO:0007669"/>
    <property type="project" value="TreeGrafter"/>
</dbReference>